<keyword evidence="5" id="KW-1185">Reference proteome</keyword>
<evidence type="ECO:0000259" key="3">
    <source>
        <dbReference type="Pfam" id="PF08240"/>
    </source>
</evidence>
<organism evidence="4 5">
    <name type="scientific">Pseudofrankia asymbiotica</name>
    <dbReference type="NCBI Taxonomy" id="1834516"/>
    <lineage>
        <taxon>Bacteria</taxon>
        <taxon>Bacillati</taxon>
        <taxon>Actinomycetota</taxon>
        <taxon>Actinomycetes</taxon>
        <taxon>Frankiales</taxon>
        <taxon>Frankiaceae</taxon>
        <taxon>Pseudofrankia</taxon>
    </lineage>
</organism>
<evidence type="ECO:0000256" key="2">
    <source>
        <dbReference type="ARBA" id="ARBA00023002"/>
    </source>
</evidence>
<dbReference type="OrthoDB" id="9797931at2"/>
<gene>
    <name evidence="4" type="ORF">BL253_01685</name>
</gene>
<reference evidence="5" key="1">
    <citation type="submission" date="2016-10" db="EMBL/GenBank/DDBJ databases">
        <title>Frankia sp. NRRL B-16386 Genome sequencing.</title>
        <authorList>
            <person name="Ghodhbane-Gtari F."/>
            <person name="Swanson E."/>
            <person name="Gueddou A."/>
            <person name="Hezbri K."/>
            <person name="Ktari K."/>
            <person name="Nouioui I."/>
            <person name="Morris K."/>
            <person name="Simpson S."/>
            <person name="Abebe-Akele F."/>
            <person name="Thomas K."/>
            <person name="Gtari M."/>
            <person name="Tisa L.S."/>
        </authorList>
    </citation>
    <scope>NUCLEOTIDE SEQUENCE [LARGE SCALE GENOMIC DNA]</scope>
    <source>
        <strain evidence="5">NRRL B-16386</strain>
    </source>
</reference>
<proteinExistence type="predicted"/>
<dbReference type="PANTHER" id="PTHR43401">
    <property type="entry name" value="L-THREONINE 3-DEHYDROGENASE"/>
    <property type="match status" value="1"/>
</dbReference>
<accession>A0A1V2IJE9</accession>
<dbReference type="Pfam" id="PF08240">
    <property type="entry name" value="ADH_N"/>
    <property type="match status" value="1"/>
</dbReference>
<dbReference type="SUPFAM" id="SSF50129">
    <property type="entry name" value="GroES-like"/>
    <property type="match status" value="1"/>
</dbReference>
<dbReference type="InterPro" id="IPR013154">
    <property type="entry name" value="ADH-like_N"/>
</dbReference>
<dbReference type="RefSeq" id="WP_076812921.1">
    <property type="nucleotide sequence ID" value="NZ_MOMC01000005.1"/>
</dbReference>
<comment type="cofactor">
    <cofactor evidence="1">
        <name>Zn(2+)</name>
        <dbReference type="ChEBI" id="CHEBI:29105"/>
    </cofactor>
</comment>
<dbReference type="Gene3D" id="3.40.50.720">
    <property type="entry name" value="NAD(P)-binding Rossmann-like Domain"/>
    <property type="match status" value="1"/>
</dbReference>
<dbReference type="SUPFAM" id="SSF51735">
    <property type="entry name" value="NAD(P)-binding Rossmann-fold domains"/>
    <property type="match status" value="1"/>
</dbReference>
<dbReference type="Proteomes" id="UP000188929">
    <property type="component" value="Unassembled WGS sequence"/>
</dbReference>
<dbReference type="InterPro" id="IPR011032">
    <property type="entry name" value="GroES-like_sf"/>
</dbReference>
<evidence type="ECO:0000313" key="5">
    <source>
        <dbReference type="Proteomes" id="UP000188929"/>
    </source>
</evidence>
<dbReference type="InterPro" id="IPR036291">
    <property type="entry name" value="NAD(P)-bd_dom_sf"/>
</dbReference>
<name>A0A1V2IJE9_9ACTN</name>
<dbReference type="AlphaFoldDB" id="A0A1V2IJE9"/>
<protein>
    <submittedName>
        <fullName evidence="4">Alcohol dehydrogenase</fullName>
    </submittedName>
</protein>
<dbReference type="GO" id="GO:0016491">
    <property type="term" value="F:oxidoreductase activity"/>
    <property type="evidence" value="ECO:0007669"/>
    <property type="project" value="UniProtKB-KW"/>
</dbReference>
<evidence type="ECO:0000256" key="1">
    <source>
        <dbReference type="ARBA" id="ARBA00001947"/>
    </source>
</evidence>
<dbReference type="Gene3D" id="3.90.180.10">
    <property type="entry name" value="Medium-chain alcohol dehydrogenases, catalytic domain"/>
    <property type="match status" value="1"/>
</dbReference>
<feature type="domain" description="Alcohol dehydrogenase-like N-terminal" evidence="3">
    <location>
        <begin position="25"/>
        <end position="116"/>
    </location>
</feature>
<dbReference type="EMBL" id="MOMC01000005">
    <property type="protein sequence ID" value="ONH33323.1"/>
    <property type="molecule type" value="Genomic_DNA"/>
</dbReference>
<dbReference type="STRING" id="1834516.BL253_01685"/>
<comment type="caution">
    <text evidence="4">The sequence shown here is derived from an EMBL/GenBank/DDBJ whole genome shotgun (WGS) entry which is preliminary data.</text>
</comment>
<keyword evidence="2" id="KW-0560">Oxidoreductase</keyword>
<sequence>MKAVRNAPPGVEVVEVDEPAGDGELVRVAAVSICASDFLYLRYGSRQIAGHEISGTLADGTAVAVEAITGCGNCPHCDAGDYQFCATLLTSAPGMTAPGGMSEYFRAPRRALLPLPAGLAVWDACLVEPGSVAWHACRLGGVGPGSRVAVVGAGGIGILAAAAAQALGAAEVSVEARHPHQHEARERIGATAPSGLYDVVVETGGNEGALHRAIELARHRGSVVYAGILEDVRLPHAQLALKEVALRPSLGYSAHDGRREFAEVADMLASRPDLPDLLISHRYPIDDAPAAFDTARDRSRGVFRVVVEP</sequence>
<dbReference type="PANTHER" id="PTHR43401:SF5">
    <property type="entry name" value="ALCOHOL DEHYDROGENASE-RELATED"/>
    <property type="match status" value="1"/>
</dbReference>
<dbReference type="InterPro" id="IPR050129">
    <property type="entry name" value="Zn_alcohol_dh"/>
</dbReference>
<evidence type="ECO:0000313" key="4">
    <source>
        <dbReference type="EMBL" id="ONH33323.1"/>
    </source>
</evidence>